<dbReference type="RefSeq" id="WP_377816374.1">
    <property type="nucleotide sequence ID" value="NZ_JBHRSJ010000035.1"/>
</dbReference>
<accession>A0ABV7AYM4</accession>
<keyword evidence="2" id="KW-1185">Reference proteome</keyword>
<protein>
    <submittedName>
        <fullName evidence="1">Uncharacterized protein</fullName>
    </submittedName>
</protein>
<dbReference type="Proteomes" id="UP001595457">
    <property type="component" value="Unassembled WGS sequence"/>
</dbReference>
<sequence length="73" mass="8101">MNGRSRFELFCVDVRPDEQGNYRVHRYGCPQFPDEYEFLGTFLSGRQAVQIAKARGYGAASGCIHCNSAGHAS</sequence>
<reference evidence="2" key="1">
    <citation type="journal article" date="2019" name="Int. J. Syst. Evol. Microbiol.">
        <title>The Global Catalogue of Microorganisms (GCM) 10K type strain sequencing project: providing services to taxonomists for standard genome sequencing and annotation.</title>
        <authorList>
            <consortium name="The Broad Institute Genomics Platform"/>
            <consortium name="The Broad Institute Genome Sequencing Center for Infectious Disease"/>
            <person name="Wu L."/>
            <person name="Ma J."/>
        </authorList>
    </citation>
    <scope>NUCLEOTIDE SEQUENCE [LARGE SCALE GENOMIC DNA]</scope>
    <source>
        <strain evidence="2">KCTC 62195</strain>
    </source>
</reference>
<comment type="caution">
    <text evidence="1">The sequence shown here is derived from an EMBL/GenBank/DDBJ whole genome shotgun (WGS) entry which is preliminary data.</text>
</comment>
<evidence type="ECO:0000313" key="1">
    <source>
        <dbReference type="EMBL" id="MFC2974278.1"/>
    </source>
</evidence>
<gene>
    <name evidence="1" type="ORF">ACFOJE_18970</name>
</gene>
<proteinExistence type="predicted"/>
<evidence type="ECO:0000313" key="2">
    <source>
        <dbReference type="Proteomes" id="UP001595457"/>
    </source>
</evidence>
<organism evidence="1 2">
    <name type="scientific">Azotobacter bryophylli</name>
    <dbReference type="NCBI Taxonomy" id="1986537"/>
    <lineage>
        <taxon>Bacteria</taxon>
        <taxon>Pseudomonadati</taxon>
        <taxon>Pseudomonadota</taxon>
        <taxon>Gammaproteobacteria</taxon>
        <taxon>Pseudomonadales</taxon>
        <taxon>Pseudomonadaceae</taxon>
        <taxon>Azotobacter</taxon>
    </lineage>
</organism>
<name>A0ABV7AYM4_9GAMM</name>
<dbReference type="EMBL" id="JBHRSJ010000035">
    <property type="protein sequence ID" value="MFC2974278.1"/>
    <property type="molecule type" value="Genomic_DNA"/>
</dbReference>